<feature type="region of interest" description="Disordered" evidence="9">
    <location>
        <begin position="1653"/>
        <end position="1673"/>
    </location>
</feature>
<dbReference type="GO" id="GO:0017108">
    <property type="term" value="F:5'-flap endonuclease activity"/>
    <property type="evidence" value="ECO:0000318"/>
    <property type="project" value="GO_Central"/>
</dbReference>
<keyword evidence="8" id="KW-0227">DNA damage</keyword>
<feature type="compositionally biased region" description="Low complexity" evidence="9">
    <location>
        <begin position="590"/>
        <end position="601"/>
    </location>
</feature>
<evidence type="ECO:0000256" key="7">
    <source>
        <dbReference type="ARBA" id="ARBA00023211"/>
    </source>
</evidence>
<keyword evidence="5 8" id="KW-0378">Hydrolase</keyword>
<keyword evidence="3 8" id="KW-0540">Nuclease</keyword>
<dbReference type="InterPro" id="IPR011856">
    <property type="entry name" value="tRNA_endonuc-like_dom_sf"/>
</dbReference>
<dbReference type="InterPro" id="IPR049132">
    <property type="entry name" value="FAN1-like_euk"/>
</dbReference>
<evidence type="ECO:0000256" key="1">
    <source>
        <dbReference type="ARBA" id="ARBA00000983"/>
    </source>
</evidence>
<feature type="compositionally biased region" description="Acidic residues" evidence="9">
    <location>
        <begin position="259"/>
        <end position="274"/>
    </location>
</feature>
<evidence type="ECO:0000256" key="2">
    <source>
        <dbReference type="ARBA" id="ARBA00005533"/>
    </source>
</evidence>
<feature type="region of interest" description="Disordered" evidence="9">
    <location>
        <begin position="566"/>
        <end position="697"/>
    </location>
</feature>
<dbReference type="PANTHER" id="PTHR15749">
    <property type="entry name" value="FANCONI-ASSOCIATED NUCLEASE 1"/>
    <property type="match status" value="1"/>
</dbReference>
<dbReference type="GO" id="GO:0046872">
    <property type="term" value="F:metal ion binding"/>
    <property type="evidence" value="ECO:0007669"/>
    <property type="project" value="UniProtKB-KW"/>
</dbReference>
<dbReference type="GO" id="GO:0070336">
    <property type="term" value="F:flap-structured DNA binding"/>
    <property type="evidence" value="ECO:0000318"/>
    <property type="project" value="GO_Central"/>
</dbReference>
<dbReference type="Pfam" id="PF21170">
    <property type="entry name" value="FAN1_TPR"/>
    <property type="match status" value="1"/>
</dbReference>
<proteinExistence type="inferred from homology"/>
<protein>
    <recommendedName>
        <fullName evidence="8">Fanconi-associated nuclease</fullName>
        <ecNumber evidence="8">3.1.4.1</ecNumber>
    </recommendedName>
</protein>
<dbReference type="OMA" id="AWVYASM"/>
<dbReference type="EMBL" id="CM008977">
    <property type="protein sequence ID" value="PNW71585.1"/>
    <property type="molecule type" value="Genomic_DNA"/>
</dbReference>
<reference evidence="12 13" key="1">
    <citation type="journal article" date="2007" name="Science">
        <title>The Chlamydomonas genome reveals the evolution of key animal and plant functions.</title>
        <authorList>
            <person name="Merchant S.S."/>
            <person name="Prochnik S.E."/>
            <person name="Vallon O."/>
            <person name="Harris E.H."/>
            <person name="Karpowicz S.J."/>
            <person name="Witman G.B."/>
            <person name="Terry A."/>
            <person name="Salamov A."/>
            <person name="Fritz-Laylin L.K."/>
            <person name="Marechal-Drouard L."/>
            <person name="Marshall W.F."/>
            <person name="Qu L.H."/>
            <person name="Nelson D.R."/>
            <person name="Sanderfoot A.A."/>
            <person name="Spalding M.H."/>
            <person name="Kapitonov V.V."/>
            <person name="Ren Q."/>
            <person name="Ferris P."/>
            <person name="Lindquist E."/>
            <person name="Shapiro H."/>
            <person name="Lucas S.M."/>
            <person name="Grimwood J."/>
            <person name="Schmutz J."/>
            <person name="Cardol P."/>
            <person name="Cerutti H."/>
            <person name="Chanfreau G."/>
            <person name="Chen C.L."/>
            <person name="Cognat V."/>
            <person name="Croft M.T."/>
            <person name="Dent R."/>
            <person name="Dutcher S."/>
            <person name="Fernandez E."/>
            <person name="Fukuzawa H."/>
            <person name="Gonzalez-Ballester D."/>
            <person name="Gonzalez-Halphen D."/>
            <person name="Hallmann A."/>
            <person name="Hanikenne M."/>
            <person name="Hippler M."/>
            <person name="Inwood W."/>
            <person name="Jabbari K."/>
            <person name="Kalanon M."/>
            <person name="Kuras R."/>
            <person name="Lefebvre P.A."/>
            <person name="Lemaire S.D."/>
            <person name="Lobanov A.V."/>
            <person name="Lohr M."/>
            <person name="Manuell A."/>
            <person name="Meier I."/>
            <person name="Mets L."/>
            <person name="Mittag M."/>
            <person name="Mittelmeier T."/>
            <person name="Moroney J.V."/>
            <person name="Moseley J."/>
            <person name="Napoli C."/>
            <person name="Nedelcu A.M."/>
            <person name="Niyogi K."/>
            <person name="Novoselov S.V."/>
            <person name="Paulsen I.T."/>
            <person name="Pazour G."/>
            <person name="Purton S."/>
            <person name="Ral J.P."/>
            <person name="Riano-Pachon D.M."/>
            <person name="Riekhof W."/>
            <person name="Rymarquis L."/>
            <person name="Schroda M."/>
            <person name="Stern D."/>
            <person name="Umen J."/>
            <person name="Willows R."/>
            <person name="Wilson N."/>
            <person name="Zimmer S.L."/>
            <person name="Allmer J."/>
            <person name="Balk J."/>
            <person name="Bisova K."/>
            <person name="Chen C.J."/>
            <person name="Elias M."/>
            <person name="Gendler K."/>
            <person name="Hauser C."/>
            <person name="Lamb M.R."/>
            <person name="Ledford H."/>
            <person name="Long J.C."/>
            <person name="Minagawa J."/>
            <person name="Page M.D."/>
            <person name="Pan J."/>
            <person name="Pootakham W."/>
            <person name="Roje S."/>
            <person name="Rose A."/>
            <person name="Stahlberg E."/>
            <person name="Terauchi A.M."/>
            <person name="Yang P."/>
            <person name="Ball S."/>
            <person name="Bowler C."/>
            <person name="Dieckmann C.L."/>
            <person name="Gladyshev V.N."/>
            <person name="Green P."/>
            <person name="Jorgensen R."/>
            <person name="Mayfield S."/>
            <person name="Mueller-Roeber B."/>
            <person name="Rajamani S."/>
            <person name="Sayre R.T."/>
            <person name="Brokstein P."/>
            <person name="Dubchak I."/>
            <person name="Goodstein D."/>
            <person name="Hornick L."/>
            <person name="Huang Y.W."/>
            <person name="Jhaveri J."/>
            <person name="Luo Y."/>
            <person name="Martinez D."/>
            <person name="Ngau W.C."/>
            <person name="Otillar B."/>
            <person name="Poliakov A."/>
            <person name="Porter A."/>
            <person name="Szajkowski L."/>
            <person name="Werner G."/>
            <person name="Zhou K."/>
            <person name="Grigoriev I.V."/>
            <person name="Rokhsar D.S."/>
            <person name="Grossman A.R."/>
        </authorList>
    </citation>
    <scope>NUCLEOTIDE SEQUENCE [LARGE SCALE GENOMIC DNA]</scope>
    <source>
        <strain evidence="13">CC-503</strain>
    </source>
</reference>
<comment type="catalytic activity">
    <reaction evidence="1 8">
        <text>Hydrolytically removes 5'-nucleotides successively from the 3'-hydroxy termini of 3'-hydroxy-terminated oligonucleotides.</text>
        <dbReference type="EC" id="3.1.4.1"/>
    </reaction>
</comment>
<feature type="region of interest" description="Disordered" evidence="9">
    <location>
        <begin position="538"/>
        <end position="557"/>
    </location>
</feature>
<evidence type="ECO:0000313" key="12">
    <source>
        <dbReference type="EMBL" id="PNW71585.1"/>
    </source>
</evidence>
<dbReference type="Pfam" id="PF21315">
    <property type="entry name" value="FAN1_HTH"/>
    <property type="match status" value="1"/>
</dbReference>
<evidence type="ECO:0000256" key="9">
    <source>
        <dbReference type="SAM" id="MobiDB-lite"/>
    </source>
</evidence>
<evidence type="ECO:0000256" key="3">
    <source>
        <dbReference type="ARBA" id="ARBA00022722"/>
    </source>
</evidence>
<feature type="signal peptide" evidence="10">
    <location>
        <begin position="1"/>
        <end position="21"/>
    </location>
</feature>
<feature type="region of interest" description="Disordered" evidence="9">
    <location>
        <begin position="1353"/>
        <end position="1402"/>
    </location>
</feature>
<feature type="compositionally biased region" description="Acidic residues" evidence="9">
    <location>
        <begin position="948"/>
        <end position="958"/>
    </location>
</feature>
<evidence type="ECO:0000256" key="6">
    <source>
        <dbReference type="ARBA" id="ARBA00022842"/>
    </source>
</evidence>
<evidence type="ECO:0000256" key="8">
    <source>
        <dbReference type="RuleBase" id="RU365033"/>
    </source>
</evidence>
<dbReference type="GO" id="GO:0005634">
    <property type="term" value="C:nucleus"/>
    <property type="evidence" value="ECO:0000318"/>
    <property type="project" value="GO_Central"/>
</dbReference>
<comment type="subcellular location">
    <subcellularLocation>
        <location evidence="8">Nucleus</location>
    </subcellularLocation>
</comment>
<keyword evidence="4 8" id="KW-0479">Metal-binding</keyword>
<comment type="similarity">
    <text evidence="2 8">Belongs to the FAN1 family.</text>
</comment>
<feature type="region of interest" description="Disordered" evidence="9">
    <location>
        <begin position="497"/>
        <end position="525"/>
    </location>
</feature>
<dbReference type="InterPro" id="IPR049126">
    <property type="entry name" value="FAN1-like_TPR"/>
</dbReference>
<dbReference type="STRING" id="3055.A0A2K3CTH8"/>
<evidence type="ECO:0000256" key="5">
    <source>
        <dbReference type="ARBA" id="ARBA00022801"/>
    </source>
</evidence>
<dbReference type="InterPro" id="IPR033315">
    <property type="entry name" value="Fan1-like"/>
</dbReference>
<dbReference type="KEGG" id="cre:CHLRE_16g660350v5"/>
<comment type="function">
    <text evidence="8">Nuclease required for the repair of DNA interstrand cross-links (ICL). Acts as a 5'-3' exonuclease that anchors at a cut end of DNA and cleaves DNA successively at every third nucleotide, allowing to excise an ICL from one strand through flanking incisions.</text>
</comment>
<dbReference type="GeneID" id="66056567"/>
<feature type="domain" description="VRR-NUC" evidence="11">
    <location>
        <begin position="1490"/>
        <end position="1604"/>
    </location>
</feature>
<dbReference type="Pfam" id="PF08774">
    <property type="entry name" value="VRR_NUC"/>
    <property type="match status" value="1"/>
</dbReference>
<feature type="region of interest" description="Disordered" evidence="9">
    <location>
        <begin position="244"/>
        <end position="276"/>
    </location>
</feature>
<dbReference type="InterPro" id="IPR049125">
    <property type="entry name" value="FAN1-like_WH"/>
</dbReference>
<feature type="compositionally biased region" description="Gly residues" evidence="9">
    <location>
        <begin position="1090"/>
        <end position="1103"/>
    </location>
</feature>
<feature type="region of interest" description="Disordered" evidence="9">
    <location>
        <begin position="894"/>
        <end position="980"/>
    </location>
</feature>
<keyword evidence="8" id="KW-0539">Nucleus</keyword>
<sequence length="1690" mass="168596">MEAAAAAVVAAAVGTAVAVEAAPVEACCGPAGTVATAPRAAAPANAGGAVLEAATELATGDARTPAGIAPRPSYCFRYCFRCEPTNPYDVNAVQVWWMRGERHEADAQAAAAAEPAPGGDALPGVQTRDALAEAPVSAEVLVGYLPREVAQHLAPLLRAGAVEVAAGAAGLQVDWAGLGRARSGGRAAPLHAYLRPRQRWRREGVGGNGRVGCDRSGVGCSNGKVDCGSSGGCQDEPQVAVPGAAAVHQSAASYGAVQDEGEEDEEGEGGDSDGEVGRALDAALAGAAAWRCQLRRGGPGGSNSSGSEGGAGAGAAAAAGDGGPVEGGSGPEAGPGWGSGAEAAPGEVLRRNFAMMAADVQRYDGHLLCGEEQELLGRLLALPPPPQCLFLRLLLRRGPWFAVRDIQYPECGGGGGGGGTEAEAAEAGAGAGAGASAGGGAGAAAAEKPWTVDAAAEALVAAGLAERPQPHDWPQLAQQLLVVADVRALMLTCAAAGGGDSSRRSSGGGAVAAVSTPVPPHTLPQRGSILAFATRRRTAGGGGAGVNGTNGGGNWGAAVKAEEGDVLLSPPSAPGTASGSRNPYLPTHKPQPQQGQQPNQQSFAGGAMPYAGPRAEGYRGSAGSRRSMGGRGGASSQRVGSDGEGASGGGGEGGSGVRSSSGAARHWSAPSRGGTSTGGGVAAATAGGGGGGGGGSSKAAVIATLRQRYANDDDMSRRVSSLTGPCLRLAPAALLLVSRLQRLYFLAEGPAADLGRFLAADRGVIRYPAYTVRRSGSAFGSRQQLLDYEAALRAAAELDAALEAGDEAAAERALELALAAVRAGAHRQVHWCGDATIPVRAVPGPWPWLAAHEHGGAEAAAAAADVGLCAGAAGAASATAAAVAAVAAAGAASRGSAGGAAGTAPRHAESPQRHRRASCAGGVGGAGVGAGGGSRAEAMDLTFSSSDSSEEGKDDTDDEAGRDGDSDDLMLGEAGSGAEAQCTATGGLPAAVGFKQEVEGAEAEDARLGSDFGFVTDAGGAAGATAGAAGSPGPQQEQEEVDAEEGWGLDPPADVHADDGLWGTEPELEAHPEQGLEAEPEPDLEQSPGLGTGGRSDGNGPGADGETEAGDIDIAYGDEEEHMAGLGHSGDCAGDVAGLGGDSGGEAAARGGSAPAAAAALPAADAATDTPAAVQPAADPPQSATGVTANAAATADAPPAPPQQFLARFCAAWVYASMGTVAVSLLERQRRYGPAACLLRALLQGRCCPGRRGEWWLRLSLDLQHLGREEESLQVAEASLSDPWVRHGDRLALQRRVLRLGRPPRRWKKPAWAAAALAEPREVVVSAQLIKGATGYKSRFIAPAAEPGTAAAATTAPRAACGPADPAQPQAPVQWKPPHRSSSPSPQRGLEPPVAGGAAVAADPQQPVATVGVEDLALHHYASAPGGGWRGVHSEGGVWGCLWALLMWDVLFTDVPEVFRHPFQTAPLDLDSDAFYPARRAAVDARLQAIAGGAAPELLRAAWRSHCGVWCRGVNWGRLPLEDLVDIARCVGGLGLSVVCRLLSEDSGGWRGGMPDLLLWRPERGDALVSEVKGPRDRLSDQQRAWMAALAAAEVRVEVLRVVEAPPVGAARAAGGRRHLPGRGRSAVAVPVAGTSGAGTSGGNGAAATAAVGRRGGMRSRGGRSGVAAAAAGAGEAVDMVDLLASSDGD</sequence>
<dbReference type="GO" id="GO:0008409">
    <property type="term" value="F:5'-3' exonuclease activity"/>
    <property type="evidence" value="ECO:0000318"/>
    <property type="project" value="GO_Central"/>
</dbReference>
<feature type="compositionally biased region" description="Gly residues" evidence="9">
    <location>
        <begin position="497"/>
        <end position="510"/>
    </location>
</feature>
<dbReference type="Gene3D" id="3.40.1350.10">
    <property type="match status" value="1"/>
</dbReference>
<evidence type="ECO:0000259" key="11">
    <source>
        <dbReference type="SMART" id="SM00990"/>
    </source>
</evidence>
<dbReference type="Gene3D" id="3.30.70.2330">
    <property type="match status" value="1"/>
</dbReference>
<feature type="compositionally biased region" description="Low complexity" evidence="9">
    <location>
        <begin position="614"/>
        <end position="627"/>
    </location>
</feature>
<feature type="region of interest" description="Disordered" evidence="9">
    <location>
        <begin position="295"/>
        <end position="343"/>
    </location>
</feature>
<feature type="compositionally biased region" description="Acidic residues" evidence="9">
    <location>
        <begin position="1037"/>
        <end position="1047"/>
    </location>
</feature>
<dbReference type="FunCoup" id="A0A2K3CTH8">
    <property type="interactions" value="1471"/>
</dbReference>
<dbReference type="Proteomes" id="UP000006906">
    <property type="component" value="Chromosome 16"/>
</dbReference>
<dbReference type="SMART" id="SM00990">
    <property type="entry name" value="VRR_NUC"/>
    <property type="match status" value="1"/>
</dbReference>
<feature type="compositionally biased region" description="Gly residues" evidence="9">
    <location>
        <begin position="320"/>
        <end position="339"/>
    </location>
</feature>
<accession>A0A2K3CTH8</accession>
<feature type="compositionally biased region" description="Low complexity" evidence="9">
    <location>
        <begin position="1167"/>
        <end position="1197"/>
    </location>
</feature>
<dbReference type="PANTHER" id="PTHR15749:SF4">
    <property type="entry name" value="FANCONI-ASSOCIATED NUCLEASE 1"/>
    <property type="match status" value="1"/>
</dbReference>
<name>A0A2K3CTH8_CHLRE</name>
<dbReference type="GO" id="GO:0036297">
    <property type="term" value="P:interstrand cross-link repair"/>
    <property type="evidence" value="ECO:0000318"/>
    <property type="project" value="GO_Central"/>
</dbReference>
<dbReference type="RefSeq" id="XP_042915618.1">
    <property type="nucleotide sequence ID" value="XM_043070976.1"/>
</dbReference>
<dbReference type="InParanoid" id="A0A2K3CTH8"/>
<gene>
    <name evidence="12" type="ORF">CHLRE_16g660350v5</name>
</gene>
<feature type="compositionally biased region" description="Gly residues" evidence="9">
    <location>
        <begin position="675"/>
        <end position="696"/>
    </location>
</feature>
<organism evidence="12 13">
    <name type="scientific">Chlamydomonas reinhardtii</name>
    <name type="common">Chlamydomonas smithii</name>
    <dbReference type="NCBI Taxonomy" id="3055"/>
    <lineage>
        <taxon>Eukaryota</taxon>
        <taxon>Viridiplantae</taxon>
        <taxon>Chlorophyta</taxon>
        <taxon>core chlorophytes</taxon>
        <taxon>Chlorophyceae</taxon>
        <taxon>CS clade</taxon>
        <taxon>Chlamydomonadales</taxon>
        <taxon>Chlamydomonadaceae</taxon>
        <taxon>Chlamydomonas</taxon>
    </lineage>
</organism>
<keyword evidence="6 8" id="KW-0460">Magnesium</keyword>
<evidence type="ECO:0000256" key="10">
    <source>
        <dbReference type="SAM" id="SignalP"/>
    </source>
</evidence>
<feature type="compositionally biased region" description="Gly residues" evidence="9">
    <location>
        <begin position="539"/>
        <end position="555"/>
    </location>
</feature>
<feature type="region of interest" description="Disordered" evidence="9">
    <location>
        <begin position="1023"/>
        <end position="1109"/>
    </location>
</feature>
<dbReference type="Gramene" id="PNW71585">
    <property type="protein sequence ID" value="PNW71585"/>
    <property type="gene ID" value="CHLRE_16g660350v5"/>
</dbReference>
<feature type="chain" id="PRO_5014360777" description="Fanconi-associated nuclease" evidence="10">
    <location>
        <begin position="22"/>
        <end position="1690"/>
    </location>
</feature>
<dbReference type="CDD" id="cd22326">
    <property type="entry name" value="FAN1-like"/>
    <property type="match status" value="1"/>
</dbReference>
<keyword evidence="13" id="KW-1185">Reference proteome</keyword>
<dbReference type="EC" id="3.1.4.1" evidence="8"/>
<feature type="compositionally biased region" description="Gly residues" evidence="9">
    <location>
        <begin position="921"/>
        <end position="934"/>
    </location>
</feature>
<evidence type="ECO:0000313" key="13">
    <source>
        <dbReference type="Proteomes" id="UP000006906"/>
    </source>
</evidence>
<keyword evidence="7 8" id="KW-0464">Manganese</keyword>
<dbReference type="InterPro" id="IPR014883">
    <property type="entry name" value="VRR_NUC"/>
</dbReference>
<evidence type="ECO:0000256" key="4">
    <source>
        <dbReference type="ARBA" id="ARBA00022723"/>
    </source>
</evidence>
<feature type="compositionally biased region" description="Gly residues" evidence="9">
    <location>
        <begin position="642"/>
        <end position="656"/>
    </location>
</feature>
<keyword evidence="8" id="KW-0234">DNA repair</keyword>
<feature type="compositionally biased region" description="Gly residues" evidence="9">
    <location>
        <begin position="297"/>
        <end position="313"/>
    </location>
</feature>
<keyword evidence="10" id="KW-0732">Signal</keyword>
<comment type="cofactor">
    <cofactor evidence="8">
        <name>Mg(2+)</name>
        <dbReference type="ChEBI" id="CHEBI:18420"/>
    </cofactor>
    <cofactor evidence="8">
        <name>Mn(2+)</name>
        <dbReference type="ChEBI" id="CHEBI:29035"/>
    </cofactor>
</comment>
<dbReference type="OrthoDB" id="76364at2759"/>
<dbReference type="GO" id="GO:0004528">
    <property type="term" value="F:phosphodiesterase I activity"/>
    <property type="evidence" value="ECO:0007669"/>
    <property type="project" value="UniProtKB-EC"/>
</dbReference>
<feature type="region of interest" description="Disordered" evidence="9">
    <location>
        <begin position="1167"/>
        <end position="1198"/>
    </location>
</feature>